<name>A0A6N2LPS9_SALVM</name>
<proteinExistence type="predicted"/>
<evidence type="ECO:0000259" key="1">
    <source>
        <dbReference type="Pfam" id="PF13961"/>
    </source>
</evidence>
<gene>
    <name evidence="2" type="ORF">SVIM_LOCUS262646</name>
</gene>
<dbReference type="Pfam" id="PF13961">
    <property type="entry name" value="DUF4219"/>
    <property type="match status" value="1"/>
</dbReference>
<organism evidence="2">
    <name type="scientific">Salix viminalis</name>
    <name type="common">Common osier</name>
    <name type="synonym">Basket willow</name>
    <dbReference type="NCBI Taxonomy" id="40686"/>
    <lineage>
        <taxon>Eukaryota</taxon>
        <taxon>Viridiplantae</taxon>
        <taxon>Streptophyta</taxon>
        <taxon>Embryophyta</taxon>
        <taxon>Tracheophyta</taxon>
        <taxon>Spermatophyta</taxon>
        <taxon>Magnoliopsida</taxon>
        <taxon>eudicotyledons</taxon>
        <taxon>Gunneridae</taxon>
        <taxon>Pentapetalae</taxon>
        <taxon>rosids</taxon>
        <taxon>fabids</taxon>
        <taxon>Malpighiales</taxon>
        <taxon>Salicaceae</taxon>
        <taxon>Saliceae</taxon>
        <taxon>Salix</taxon>
    </lineage>
</organism>
<accession>A0A6N2LPS9</accession>
<dbReference type="InterPro" id="IPR025314">
    <property type="entry name" value="DUF4219"/>
</dbReference>
<dbReference type="EMBL" id="CAADRP010001596">
    <property type="protein sequence ID" value="VFU43139.1"/>
    <property type="molecule type" value="Genomic_DNA"/>
</dbReference>
<reference evidence="2" key="1">
    <citation type="submission" date="2019-03" db="EMBL/GenBank/DDBJ databases">
        <authorList>
            <person name="Mank J."/>
            <person name="Almeida P."/>
        </authorList>
    </citation>
    <scope>NUCLEOTIDE SEQUENCE</scope>
    <source>
        <strain evidence="2">78183</strain>
    </source>
</reference>
<dbReference type="AlphaFoldDB" id="A0A6N2LPS9"/>
<protein>
    <recommendedName>
        <fullName evidence="1">DUF4219 domain-containing protein</fullName>
    </recommendedName>
</protein>
<sequence>MTTNIPPSSIVVEVLGDDNYDDWSACMKSYMLAHDLWDLIEPADHQEVDSKPIDHREGDS</sequence>
<feature type="domain" description="DUF4219" evidence="1">
    <location>
        <begin position="16"/>
        <end position="41"/>
    </location>
</feature>
<evidence type="ECO:0000313" key="2">
    <source>
        <dbReference type="EMBL" id="VFU43139.1"/>
    </source>
</evidence>